<comment type="caution">
    <text evidence="1">The sequence shown here is derived from an EMBL/GenBank/DDBJ whole genome shotgun (WGS) entry which is preliminary data.</text>
</comment>
<proteinExistence type="predicted"/>
<dbReference type="Proteomes" id="UP000516437">
    <property type="component" value="Chromosome 7"/>
</dbReference>
<name>A0A6A1V231_9ROSI</name>
<evidence type="ECO:0000313" key="1">
    <source>
        <dbReference type="EMBL" id="KAB1206764.1"/>
    </source>
</evidence>
<evidence type="ECO:0000313" key="2">
    <source>
        <dbReference type="Proteomes" id="UP000516437"/>
    </source>
</evidence>
<sequence>MPFEGQLRNGQVFTTARLLAGTQYTCSGHLGSKEGQSVSRAAGRPPPPPQSIFIFLVAWTLVGLPRRTNGTQGSY</sequence>
<keyword evidence="2" id="KW-1185">Reference proteome</keyword>
<dbReference type="EMBL" id="RXIC02000025">
    <property type="protein sequence ID" value="KAB1206764.1"/>
    <property type="molecule type" value="Genomic_DNA"/>
</dbReference>
<dbReference type="AlphaFoldDB" id="A0A6A1V231"/>
<accession>A0A6A1V231</accession>
<reference evidence="1 2" key="1">
    <citation type="journal article" date="2019" name="Plant Biotechnol. J.">
        <title>The red bayberry genome and genetic basis of sex determination.</title>
        <authorList>
            <person name="Jia H.M."/>
            <person name="Jia H.J."/>
            <person name="Cai Q.L."/>
            <person name="Wang Y."/>
            <person name="Zhao H.B."/>
            <person name="Yang W.F."/>
            <person name="Wang G.Y."/>
            <person name="Li Y.H."/>
            <person name="Zhan D.L."/>
            <person name="Shen Y.T."/>
            <person name="Niu Q.F."/>
            <person name="Chang L."/>
            <person name="Qiu J."/>
            <person name="Zhao L."/>
            <person name="Xie H.B."/>
            <person name="Fu W.Y."/>
            <person name="Jin J."/>
            <person name="Li X.W."/>
            <person name="Jiao Y."/>
            <person name="Zhou C.C."/>
            <person name="Tu T."/>
            <person name="Chai C.Y."/>
            <person name="Gao J.L."/>
            <person name="Fan L.J."/>
            <person name="van de Weg E."/>
            <person name="Wang J.Y."/>
            <person name="Gao Z.S."/>
        </authorList>
    </citation>
    <scope>NUCLEOTIDE SEQUENCE [LARGE SCALE GENOMIC DNA]</scope>
    <source>
        <tissue evidence="1">Leaves</tissue>
    </source>
</reference>
<protein>
    <submittedName>
        <fullName evidence="1">Uncharacterized protein</fullName>
    </submittedName>
</protein>
<organism evidence="1 2">
    <name type="scientific">Morella rubra</name>
    <name type="common">Chinese bayberry</name>
    <dbReference type="NCBI Taxonomy" id="262757"/>
    <lineage>
        <taxon>Eukaryota</taxon>
        <taxon>Viridiplantae</taxon>
        <taxon>Streptophyta</taxon>
        <taxon>Embryophyta</taxon>
        <taxon>Tracheophyta</taxon>
        <taxon>Spermatophyta</taxon>
        <taxon>Magnoliopsida</taxon>
        <taxon>eudicotyledons</taxon>
        <taxon>Gunneridae</taxon>
        <taxon>Pentapetalae</taxon>
        <taxon>rosids</taxon>
        <taxon>fabids</taxon>
        <taxon>Fagales</taxon>
        <taxon>Myricaceae</taxon>
        <taxon>Morella</taxon>
    </lineage>
</organism>
<gene>
    <name evidence="1" type="ORF">CJ030_MR7G013489</name>
</gene>